<dbReference type="SUPFAM" id="SSF69304">
    <property type="entry name" value="Tricorn protease N-terminal domain"/>
    <property type="match status" value="1"/>
</dbReference>
<dbReference type="InterPro" id="IPR011042">
    <property type="entry name" value="6-blade_b-propeller_TolB-like"/>
</dbReference>
<name>A0A2Z2KAH7_9BACL</name>
<reference evidence="1 2" key="1">
    <citation type="submission" date="2017-06" db="EMBL/GenBank/DDBJ databases">
        <title>Complete genome sequence of Paenibacillus donghaensis KCTC 13049T isolated from East Sea sediment, South Korea.</title>
        <authorList>
            <person name="Jung B.K."/>
            <person name="Hong S.-J."/>
            <person name="Shin J.-H."/>
        </authorList>
    </citation>
    <scope>NUCLEOTIDE SEQUENCE [LARGE SCALE GENOMIC DNA]</scope>
    <source>
        <strain evidence="1 2">KCTC 13049</strain>
    </source>
</reference>
<organism evidence="1 2">
    <name type="scientific">Paenibacillus donghaensis</name>
    <dbReference type="NCBI Taxonomy" id="414771"/>
    <lineage>
        <taxon>Bacteria</taxon>
        <taxon>Bacillati</taxon>
        <taxon>Bacillota</taxon>
        <taxon>Bacilli</taxon>
        <taxon>Bacillales</taxon>
        <taxon>Paenibacillaceae</taxon>
        <taxon>Paenibacillus</taxon>
    </lineage>
</organism>
<evidence type="ECO:0000313" key="2">
    <source>
        <dbReference type="Proteomes" id="UP000249890"/>
    </source>
</evidence>
<keyword evidence="2" id="KW-1185">Reference proteome</keyword>
<evidence type="ECO:0000313" key="1">
    <source>
        <dbReference type="EMBL" id="ASA19803.1"/>
    </source>
</evidence>
<accession>A0A2Z2KAH7</accession>
<gene>
    <name evidence="1" type="ORF">B9T62_02655</name>
</gene>
<sequence length="388" mass="44929">MNHILAWLRSKRDILLLSGLLLLFVIGLYSINGLFYKIDSKTRLNILPENLVSAPLNLALDSSFRIESATKQSNGFSMYSFWAVDSNSVIFNRMQPSYTGIKLSMLFMDDNEVKDIETNSNLGVGISADRKKIIYTGYESGKNEPEVYSYEWKSGASEKLNQDQAYYRVFVGDNKYISFDGFFFNEVDLTTKKITKLLTLDTIGSEFSHFTENDSLNETIAHPESMTTSEDKNYMYMMIHFGENNEGIYRYSLNGGDSEIFTHAEQIYQYSLYKDESILLLGQVNGTRGLYLYDSQYKQYKLLKKGSFLGFEIDKDGSRIAYMEMLENQRDKNELHVAYLKNDELQSDTVIYRNIQDFNKMSWFENSLFVGGSSLSTSEIYRFTFRMW</sequence>
<dbReference type="Proteomes" id="UP000249890">
    <property type="component" value="Chromosome"/>
</dbReference>
<proteinExistence type="predicted"/>
<dbReference type="AlphaFoldDB" id="A0A2Z2KAH7"/>
<dbReference type="Gene3D" id="2.120.10.30">
    <property type="entry name" value="TolB, C-terminal domain"/>
    <property type="match status" value="1"/>
</dbReference>
<dbReference type="EMBL" id="CP021780">
    <property type="protein sequence ID" value="ASA19803.1"/>
    <property type="molecule type" value="Genomic_DNA"/>
</dbReference>
<dbReference type="KEGG" id="pdh:B9T62_02655"/>
<protein>
    <submittedName>
        <fullName evidence="1">Uncharacterized protein</fullName>
    </submittedName>
</protein>
<dbReference type="RefSeq" id="WP_087913828.1">
    <property type="nucleotide sequence ID" value="NZ_CP021780.1"/>
</dbReference>
<dbReference type="OrthoDB" id="2590460at2"/>